<keyword evidence="5" id="KW-1185">Reference proteome</keyword>
<dbReference type="PANTHER" id="PTHR43877:SF1">
    <property type="entry name" value="ACETYLTRANSFERASE"/>
    <property type="match status" value="1"/>
</dbReference>
<dbReference type="RefSeq" id="WP_208876487.1">
    <property type="nucleotide sequence ID" value="NZ_CP031320.1"/>
</dbReference>
<dbReference type="AlphaFoldDB" id="A0A345XL32"/>
<feature type="domain" description="N-acetyltransferase" evidence="3">
    <location>
        <begin position="125"/>
        <end position="278"/>
    </location>
</feature>
<evidence type="ECO:0000313" key="4">
    <source>
        <dbReference type="EMBL" id="AXK32348.1"/>
    </source>
</evidence>
<dbReference type="PROSITE" id="PS51186">
    <property type="entry name" value="GNAT"/>
    <property type="match status" value="2"/>
</dbReference>
<dbReference type="KEGG" id="sarm:DVA86_06485"/>
<feature type="domain" description="N-acetyltransferase" evidence="3">
    <location>
        <begin position="1"/>
        <end position="122"/>
    </location>
</feature>
<sequence>MTTTLRPRGPEERTADGARSRTYAICDNARTVGTVRLAVDVRYGPTAGRVAELAVDPPERRRGRAAVALLAAEEVLRGWGCDQVAASVPAAAEGALGLAAALGYTERNRSMAKSLTDQPPLPAGSALRPMNDADFAAWRERDSRRQAEALAARGVPADEIDARFARDLAALLPDGPATAGMLLRVLAHDGADVGTLWVCLSGVPFPGADAWVYSVEVDESRRGRGHGRTLMLAAERACLAAGGRDLGLNVYTDNTPALRLYESLGYRTVEHHLAKPLL</sequence>
<dbReference type="GO" id="GO:0016747">
    <property type="term" value="F:acyltransferase activity, transferring groups other than amino-acyl groups"/>
    <property type="evidence" value="ECO:0007669"/>
    <property type="project" value="InterPro"/>
</dbReference>
<organism evidence="4 5">
    <name type="scientific">Streptomyces armeniacus</name>
    <dbReference type="NCBI Taxonomy" id="83291"/>
    <lineage>
        <taxon>Bacteria</taxon>
        <taxon>Bacillati</taxon>
        <taxon>Actinomycetota</taxon>
        <taxon>Actinomycetes</taxon>
        <taxon>Kitasatosporales</taxon>
        <taxon>Streptomycetaceae</taxon>
        <taxon>Streptomyces</taxon>
    </lineage>
</organism>
<dbReference type="InterPro" id="IPR016181">
    <property type="entry name" value="Acyl_CoA_acyltransferase"/>
</dbReference>
<keyword evidence="1 4" id="KW-0808">Transferase</keyword>
<accession>A0A345XL32</accession>
<evidence type="ECO:0000256" key="2">
    <source>
        <dbReference type="ARBA" id="ARBA00023315"/>
    </source>
</evidence>
<dbReference type="SUPFAM" id="SSF55729">
    <property type="entry name" value="Acyl-CoA N-acyltransferases (Nat)"/>
    <property type="match status" value="2"/>
</dbReference>
<dbReference type="InterPro" id="IPR000182">
    <property type="entry name" value="GNAT_dom"/>
</dbReference>
<protein>
    <submittedName>
        <fullName evidence="4">GNAT family N-acetyltransferase</fullName>
    </submittedName>
</protein>
<reference evidence="4 5" key="1">
    <citation type="submission" date="2018-07" db="EMBL/GenBank/DDBJ databases">
        <title>Draft genome of the type strain Streptomyces armeniacus ATCC 15676.</title>
        <authorList>
            <person name="Labana P."/>
            <person name="Gosse J.T."/>
            <person name="Boddy C.N."/>
        </authorList>
    </citation>
    <scope>NUCLEOTIDE SEQUENCE [LARGE SCALE GENOMIC DNA]</scope>
    <source>
        <strain evidence="4 5">ATCC 15676</strain>
    </source>
</reference>
<dbReference type="EMBL" id="CP031320">
    <property type="protein sequence ID" value="AXK32348.1"/>
    <property type="molecule type" value="Genomic_DNA"/>
</dbReference>
<dbReference type="Pfam" id="PF00583">
    <property type="entry name" value="Acetyltransf_1"/>
    <property type="match status" value="2"/>
</dbReference>
<keyword evidence="2" id="KW-0012">Acyltransferase</keyword>
<proteinExistence type="predicted"/>
<dbReference type="Proteomes" id="UP000254425">
    <property type="component" value="Chromosome"/>
</dbReference>
<evidence type="ECO:0000259" key="3">
    <source>
        <dbReference type="PROSITE" id="PS51186"/>
    </source>
</evidence>
<dbReference type="Gene3D" id="3.40.630.30">
    <property type="match status" value="2"/>
</dbReference>
<dbReference type="PANTHER" id="PTHR43877">
    <property type="entry name" value="AMINOALKYLPHOSPHONATE N-ACETYLTRANSFERASE-RELATED-RELATED"/>
    <property type="match status" value="1"/>
</dbReference>
<evidence type="ECO:0000256" key="1">
    <source>
        <dbReference type="ARBA" id="ARBA00022679"/>
    </source>
</evidence>
<gene>
    <name evidence="4" type="ORF">DVA86_06485</name>
</gene>
<dbReference type="InterPro" id="IPR050832">
    <property type="entry name" value="Bact_Acetyltransf"/>
</dbReference>
<dbReference type="CDD" id="cd04301">
    <property type="entry name" value="NAT_SF"/>
    <property type="match status" value="1"/>
</dbReference>
<evidence type="ECO:0000313" key="5">
    <source>
        <dbReference type="Proteomes" id="UP000254425"/>
    </source>
</evidence>
<name>A0A345XL32_9ACTN</name>